<dbReference type="RefSeq" id="XP_056578553.1">
    <property type="nucleotide sequence ID" value="XM_056722303.1"/>
</dbReference>
<reference evidence="1" key="1">
    <citation type="submission" date="2022-12" db="EMBL/GenBank/DDBJ databases">
        <authorList>
            <person name="Petersen C."/>
        </authorList>
    </citation>
    <scope>NUCLEOTIDE SEQUENCE</scope>
    <source>
        <strain evidence="1">IBT 3081</strain>
    </source>
</reference>
<sequence length="72" mass="8293">MVWIVWDIHGCILTVEFPGLIPGGFKKVMTQYILARSKRRGALRRAEECVERWSVDALILEDGSVDRFWAEA</sequence>
<protein>
    <submittedName>
        <fullName evidence="1">Uncharacterized protein</fullName>
    </submittedName>
</protein>
<dbReference type="AlphaFoldDB" id="A0A9W9V8E1"/>
<comment type="caution">
    <text evidence="1">The sequence shown here is derived from an EMBL/GenBank/DDBJ whole genome shotgun (WGS) entry which is preliminary data.</text>
</comment>
<evidence type="ECO:0000313" key="1">
    <source>
        <dbReference type="EMBL" id="KAJ5372567.1"/>
    </source>
</evidence>
<dbReference type="GeneID" id="81461486"/>
<name>A0A9W9V8E1_9EURO</name>
<dbReference type="EMBL" id="JAPZBT010000002">
    <property type="protein sequence ID" value="KAJ5372567.1"/>
    <property type="molecule type" value="Genomic_DNA"/>
</dbReference>
<proteinExistence type="predicted"/>
<reference evidence="1" key="2">
    <citation type="journal article" date="2023" name="IMA Fungus">
        <title>Comparative genomic study of the Penicillium genus elucidates a diverse pangenome and 15 lateral gene transfer events.</title>
        <authorList>
            <person name="Petersen C."/>
            <person name="Sorensen T."/>
            <person name="Nielsen M.R."/>
            <person name="Sondergaard T.E."/>
            <person name="Sorensen J.L."/>
            <person name="Fitzpatrick D.A."/>
            <person name="Frisvad J.C."/>
            <person name="Nielsen K.L."/>
        </authorList>
    </citation>
    <scope>NUCLEOTIDE SEQUENCE</scope>
    <source>
        <strain evidence="1">IBT 3081</strain>
    </source>
</reference>
<dbReference type="Proteomes" id="UP001147752">
    <property type="component" value="Unassembled WGS sequence"/>
</dbReference>
<evidence type="ECO:0000313" key="2">
    <source>
        <dbReference type="Proteomes" id="UP001147752"/>
    </source>
</evidence>
<organism evidence="1 2">
    <name type="scientific">Penicillium concentricum</name>
    <dbReference type="NCBI Taxonomy" id="293559"/>
    <lineage>
        <taxon>Eukaryota</taxon>
        <taxon>Fungi</taxon>
        <taxon>Dikarya</taxon>
        <taxon>Ascomycota</taxon>
        <taxon>Pezizomycotina</taxon>
        <taxon>Eurotiomycetes</taxon>
        <taxon>Eurotiomycetidae</taxon>
        <taxon>Eurotiales</taxon>
        <taxon>Aspergillaceae</taxon>
        <taxon>Penicillium</taxon>
    </lineage>
</organism>
<gene>
    <name evidence="1" type="ORF">N7517_004573</name>
</gene>
<keyword evidence="2" id="KW-1185">Reference proteome</keyword>
<accession>A0A9W9V8E1</accession>